<feature type="chain" id="PRO_5045305810" evidence="3">
    <location>
        <begin position="36"/>
        <end position="696"/>
    </location>
</feature>
<dbReference type="InterPro" id="IPR006558">
    <property type="entry name" value="LamG-like"/>
</dbReference>
<reference evidence="5 6" key="1">
    <citation type="submission" date="2017-05" db="EMBL/GenBank/DDBJ databases">
        <authorList>
            <person name="Varghese N."/>
            <person name="Submissions S."/>
        </authorList>
    </citation>
    <scope>NUCLEOTIDE SEQUENCE [LARGE SCALE GENOMIC DNA]</scope>
    <source>
        <strain evidence="5 6">DSM 25457</strain>
    </source>
</reference>
<dbReference type="PANTHER" id="PTHR33987">
    <property type="entry name" value="CALCINEURIN-LIKE METALLO-PHOSPHOESTERASE SUPERFAMILY PROTEIN"/>
    <property type="match status" value="1"/>
</dbReference>
<evidence type="ECO:0000313" key="6">
    <source>
        <dbReference type="Proteomes" id="UP001158067"/>
    </source>
</evidence>
<evidence type="ECO:0000256" key="1">
    <source>
        <dbReference type="ARBA" id="ARBA00022729"/>
    </source>
</evidence>
<sequence>MKLSHSSVLIRWTNRLLLASACIASGCLVCSFAFAHQPDEVGGSGPVTETVGPIVGTVEATTAEFLYRPSATETRLRLTVIDPTGAAVQSVDAKTSADNDFVAKFSVQGLTPKTRYRYQITEVGVSERMLVAADSQHAFVTANPARSDHRVSVAFLSCVDIEPSGIWSDMRQVGVDSVCLMGDTPYIDSVDLATVRDRHRRFLQMPDLAELAATTPTVGTWDDHDFGLNNGNGLSLMKGKQETRRGFVEYRAHSKFGSGTEGVYHKVDLGMIEVFLLDPRYFSQTEPSPVDPDQPTCFGAEQWKWLLENLQASKAPFKVLALGAIWEDKKNKETDDLFTYWYERDALLDMVKEQGIGGVVLLGGDIHVARHLVHPQRVGYDLHDFVISPGHTRTISGLDVYHPSLEWSLVEGWQYLTLTADGSGSNPKLIAEYRQPGKVNRTVSLSLDELSVRPSVVDDSSLRASWSFDGSMKNESVLGDRVNAKPVNGASIVKDAGVRGDAVQFSRAAEQYLVVPRSFLDDNSAGHTVSLWLHPKSLPRHDSSERSFVLESTAEGMPSRRNAYHLSLGLRAAKESGKVNVQLYTQTLKPAGEPHAAPTAVSQGPFDTLVDREQLLGKWNHLAYTFESGRLTLYLNGERIGVHKLPIAGPAAEFGGMVIGGHRAGEGRNFDGLMDEIQVYQFVLAPTGIRRLAQPK</sequence>
<dbReference type="EMBL" id="FXUG01000020">
    <property type="protein sequence ID" value="SMP75862.1"/>
    <property type="molecule type" value="Genomic_DNA"/>
</dbReference>
<dbReference type="PROSITE" id="PS51257">
    <property type="entry name" value="PROKAR_LIPOPROTEIN"/>
    <property type="match status" value="1"/>
</dbReference>
<keyword evidence="2" id="KW-1015">Disulfide bond</keyword>
<dbReference type="InterPro" id="IPR038607">
    <property type="entry name" value="PhoD-like_sf"/>
</dbReference>
<dbReference type="SUPFAM" id="SSF49899">
    <property type="entry name" value="Concanavalin A-like lectins/glucanases"/>
    <property type="match status" value="1"/>
</dbReference>
<dbReference type="InterPro" id="IPR013320">
    <property type="entry name" value="ConA-like_dom_sf"/>
</dbReference>
<dbReference type="Gene3D" id="2.60.120.200">
    <property type="match status" value="1"/>
</dbReference>
<dbReference type="Gene3D" id="3.60.21.70">
    <property type="entry name" value="PhoD-like phosphatase"/>
    <property type="match status" value="1"/>
</dbReference>
<keyword evidence="1 3" id="KW-0732">Signal</keyword>
<dbReference type="SUPFAM" id="SSF56300">
    <property type="entry name" value="Metallo-dependent phosphatases"/>
    <property type="match status" value="1"/>
</dbReference>
<evidence type="ECO:0000313" key="5">
    <source>
        <dbReference type="EMBL" id="SMP75862.1"/>
    </source>
</evidence>
<keyword evidence="6" id="KW-1185">Reference proteome</keyword>
<proteinExistence type="predicted"/>
<dbReference type="RefSeq" id="WP_283435126.1">
    <property type="nucleotide sequence ID" value="NZ_FXUG01000020.1"/>
</dbReference>
<dbReference type="Pfam" id="PF13385">
    <property type="entry name" value="Laminin_G_3"/>
    <property type="match status" value="1"/>
</dbReference>
<feature type="signal peptide" evidence="3">
    <location>
        <begin position="1"/>
        <end position="35"/>
    </location>
</feature>
<evidence type="ECO:0000256" key="2">
    <source>
        <dbReference type="ARBA" id="ARBA00023157"/>
    </source>
</evidence>
<gene>
    <name evidence="5" type="ORF">SAMN06265222_12031</name>
</gene>
<feature type="domain" description="LamG-like jellyroll fold" evidence="4">
    <location>
        <begin position="525"/>
        <end position="687"/>
    </location>
</feature>
<dbReference type="Pfam" id="PF09423">
    <property type="entry name" value="PhoD"/>
    <property type="match status" value="1"/>
</dbReference>
<evidence type="ECO:0000256" key="3">
    <source>
        <dbReference type="SAM" id="SignalP"/>
    </source>
</evidence>
<evidence type="ECO:0000259" key="4">
    <source>
        <dbReference type="SMART" id="SM00560"/>
    </source>
</evidence>
<comment type="caution">
    <text evidence="5">The sequence shown here is derived from an EMBL/GenBank/DDBJ whole genome shotgun (WGS) entry which is preliminary data.</text>
</comment>
<protein>
    <submittedName>
        <fullName evidence="5">Phosphodiesterase/alkaline phosphatase D</fullName>
    </submittedName>
</protein>
<dbReference type="SMART" id="SM00560">
    <property type="entry name" value="LamGL"/>
    <property type="match status" value="1"/>
</dbReference>
<organism evidence="5 6">
    <name type="scientific">Neorhodopirellula lusitana</name>
    <dbReference type="NCBI Taxonomy" id="445327"/>
    <lineage>
        <taxon>Bacteria</taxon>
        <taxon>Pseudomonadati</taxon>
        <taxon>Planctomycetota</taxon>
        <taxon>Planctomycetia</taxon>
        <taxon>Pirellulales</taxon>
        <taxon>Pirellulaceae</taxon>
        <taxon>Neorhodopirellula</taxon>
    </lineage>
</organism>
<dbReference type="InterPro" id="IPR018946">
    <property type="entry name" value="PhoD-like_MPP"/>
</dbReference>
<dbReference type="PANTHER" id="PTHR33987:SF1">
    <property type="entry name" value="CALCINEURIN-LIKE METALLO-PHOSPHOESTERASE SUPERFAMILY PROTEIN"/>
    <property type="match status" value="1"/>
</dbReference>
<accession>A0ABY1QMX5</accession>
<name>A0ABY1QMX5_9BACT</name>
<dbReference type="Proteomes" id="UP001158067">
    <property type="component" value="Unassembled WGS sequence"/>
</dbReference>
<dbReference type="InterPro" id="IPR029052">
    <property type="entry name" value="Metallo-depent_PP-like"/>
</dbReference>